<dbReference type="Gene3D" id="1.20.120.160">
    <property type="entry name" value="HPT domain"/>
    <property type="match status" value="1"/>
</dbReference>
<name>A0A8S2A8J5_ARAAE</name>
<dbReference type="EMBL" id="LR999455">
    <property type="protein sequence ID" value="CAE6073541.1"/>
    <property type="molecule type" value="Genomic_DNA"/>
</dbReference>
<keyword evidence="16" id="KW-1185">Reference proteome</keyword>
<accession>A0A8S2A8J5</accession>
<dbReference type="SUPFAM" id="SSF57667">
    <property type="entry name" value="beta-beta-alpha zinc fingers"/>
    <property type="match status" value="1"/>
</dbReference>
<keyword evidence="3 9" id="KW-0863">Zinc-finger</keyword>
<keyword evidence="1" id="KW-0963">Cytoplasm</keyword>
<dbReference type="InterPro" id="IPR036236">
    <property type="entry name" value="Znf_C2H2_sf"/>
</dbReference>
<evidence type="ECO:0000259" key="13">
    <source>
        <dbReference type="PROSITE" id="PS50157"/>
    </source>
</evidence>
<feature type="domain" description="HPt" evidence="14">
    <location>
        <begin position="40"/>
        <end position="137"/>
    </location>
</feature>
<dbReference type="Pfam" id="PF13912">
    <property type="entry name" value="zf-C2H2_6"/>
    <property type="match status" value="3"/>
</dbReference>
<evidence type="ECO:0000313" key="15">
    <source>
        <dbReference type="EMBL" id="CAE6073541.1"/>
    </source>
</evidence>
<dbReference type="InterPro" id="IPR045871">
    <property type="entry name" value="AHP1-5/YPD1"/>
</dbReference>
<evidence type="ECO:0000256" key="12">
    <source>
        <dbReference type="SAM" id="MobiDB-lite"/>
    </source>
</evidence>
<dbReference type="FunFam" id="3.30.160.60:FF:000446">
    <property type="entry name" value="Zinc finger protein"/>
    <property type="match status" value="1"/>
</dbReference>
<dbReference type="CDD" id="cd00088">
    <property type="entry name" value="HPT"/>
    <property type="match status" value="1"/>
</dbReference>
<feature type="compositionally biased region" description="Polar residues" evidence="12">
    <location>
        <begin position="583"/>
        <end position="593"/>
    </location>
</feature>
<dbReference type="InterPro" id="IPR013087">
    <property type="entry name" value="Znf_C2H2_type"/>
</dbReference>
<evidence type="ECO:0000259" key="14">
    <source>
        <dbReference type="PROSITE" id="PS50894"/>
    </source>
</evidence>
<evidence type="ECO:0000313" key="16">
    <source>
        <dbReference type="Proteomes" id="UP000682877"/>
    </source>
</evidence>
<feature type="modified residue" description="Phosphohistidine" evidence="10">
    <location>
        <position position="83"/>
    </location>
</feature>
<feature type="domain" description="C2H2-type" evidence="13">
    <location>
        <begin position="285"/>
        <end position="312"/>
    </location>
</feature>
<protein>
    <recommendedName>
        <fullName evidence="11">Histidine-containing phosphotransfer protein</fullName>
    </recommendedName>
</protein>
<dbReference type="GO" id="GO:0008270">
    <property type="term" value="F:zinc ion binding"/>
    <property type="evidence" value="ECO:0007669"/>
    <property type="project" value="UniProtKB-KW"/>
</dbReference>
<evidence type="ECO:0000256" key="3">
    <source>
        <dbReference type="ARBA" id="ARBA00022771"/>
    </source>
</evidence>
<evidence type="ECO:0000256" key="2">
    <source>
        <dbReference type="ARBA" id="ARBA00022723"/>
    </source>
</evidence>
<keyword evidence="4" id="KW-0862">Zinc</keyword>
<evidence type="ECO:0000256" key="4">
    <source>
        <dbReference type="ARBA" id="ARBA00022833"/>
    </source>
</evidence>
<evidence type="ECO:0000256" key="6">
    <source>
        <dbReference type="ARBA" id="ARBA00022990"/>
    </source>
</evidence>
<dbReference type="GO" id="GO:0005634">
    <property type="term" value="C:nucleus"/>
    <property type="evidence" value="ECO:0007669"/>
    <property type="project" value="UniProtKB-SubCell"/>
</dbReference>
<dbReference type="PANTHER" id="PTHR28242:SF26">
    <property type="entry name" value="HISTIDINE-CONTAINING PHOSPHOTRANSFER PROTEIN-RELATED"/>
    <property type="match status" value="1"/>
</dbReference>
<gene>
    <name evidence="15" type="ORF">AARE701A_LOCUS12341</name>
</gene>
<feature type="domain" description="C2H2-type" evidence="13">
    <location>
        <begin position="381"/>
        <end position="408"/>
    </location>
</feature>
<dbReference type="GO" id="GO:0009736">
    <property type="term" value="P:cytokinin-activated signaling pathway"/>
    <property type="evidence" value="ECO:0007669"/>
    <property type="project" value="UniProtKB-KW"/>
</dbReference>
<keyword evidence="10" id="KW-0597">Phosphoprotein</keyword>
<dbReference type="AlphaFoldDB" id="A0A8S2A8J5"/>
<keyword evidence="8" id="KW-0539">Nucleus</keyword>
<dbReference type="Proteomes" id="UP000682877">
    <property type="component" value="Chromosome 5"/>
</dbReference>
<feature type="domain" description="C2H2-type" evidence="13">
    <location>
        <begin position="481"/>
        <end position="508"/>
    </location>
</feature>
<organism evidence="15 16">
    <name type="scientific">Arabidopsis arenosa</name>
    <name type="common">Sand rock-cress</name>
    <name type="synonym">Cardaminopsis arenosa</name>
    <dbReference type="NCBI Taxonomy" id="38785"/>
    <lineage>
        <taxon>Eukaryota</taxon>
        <taxon>Viridiplantae</taxon>
        <taxon>Streptophyta</taxon>
        <taxon>Embryophyta</taxon>
        <taxon>Tracheophyta</taxon>
        <taxon>Spermatophyta</taxon>
        <taxon>Magnoliopsida</taxon>
        <taxon>eudicotyledons</taxon>
        <taxon>Gunneridae</taxon>
        <taxon>Pentapetalae</taxon>
        <taxon>rosids</taxon>
        <taxon>malvids</taxon>
        <taxon>Brassicales</taxon>
        <taxon>Brassicaceae</taxon>
        <taxon>Camelineae</taxon>
        <taxon>Arabidopsis</taxon>
    </lineage>
</organism>
<proteinExistence type="predicted"/>
<evidence type="ECO:0000256" key="1">
    <source>
        <dbReference type="ARBA" id="ARBA00022490"/>
    </source>
</evidence>
<dbReference type="SUPFAM" id="SSF47226">
    <property type="entry name" value="Histidine-containing phosphotransfer domain, HPT domain"/>
    <property type="match status" value="1"/>
</dbReference>
<evidence type="ECO:0000256" key="10">
    <source>
        <dbReference type="PROSITE-ProRule" id="PRU00110"/>
    </source>
</evidence>
<evidence type="ECO:0000256" key="9">
    <source>
        <dbReference type="PROSITE-ProRule" id="PRU00042"/>
    </source>
</evidence>
<dbReference type="GO" id="GO:0043424">
    <property type="term" value="F:protein histidine kinase binding"/>
    <property type="evidence" value="ECO:0007669"/>
    <property type="project" value="UniProtKB-UniRule"/>
</dbReference>
<keyword evidence="5 11" id="KW-0932">Cytokinin signaling pathway</keyword>
<evidence type="ECO:0000256" key="8">
    <source>
        <dbReference type="ARBA" id="ARBA00023242"/>
    </source>
</evidence>
<comment type="domain">
    <text evidence="11">Histidine-containing phosphotransfer domain (HPt) contains an active histidine that mediates the phosphotransfer.</text>
</comment>
<keyword evidence="7 11" id="KW-0902">Two-component regulatory system</keyword>
<dbReference type="GO" id="GO:0005829">
    <property type="term" value="C:cytosol"/>
    <property type="evidence" value="ECO:0007669"/>
    <property type="project" value="UniProtKB-SubCell"/>
</dbReference>
<evidence type="ECO:0000256" key="5">
    <source>
        <dbReference type="ARBA" id="ARBA00022864"/>
    </source>
</evidence>
<dbReference type="InterPro" id="IPR008207">
    <property type="entry name" value="Sig_transdc_His_kin_Hpt_dom"/>
</dbReference>
<reference evidence="15" key="1">
    <citation type="submission" date="2021-01" db="EMBL/GenBank/DDBJ databases">
        <authorList>
            <person name="Bezrukov I."/>
        </authorList>
    </citation>
    <scope>NUCLEOTIDE SEQUENCE</scope>
</reference>
<dbReference type="GO" id="GO:0009927">
    <property type="term" value="F:histidine phosphotransfer kinase activity"/>
    <property type="evidence" value="ECO:0007669"/>
    <property type="project" value="UniProtKB-UniRule"/>
</dbReference>
<dbReference type="Pfam" id="PF01627">
    <property type="entry name" value="Hpt"/>
    <property type="match status" value="1"/>
</dbReference>
<evidence type="ECO:0000256" key="7">
    <source>
        <dbReference type="ARBA" id="ARBA00023012"/>
    </source>
</evidence>
<comment type="function">
    <text evidence="11">Functions as a two-component phosphorelay mediators between cytokinin sensor histidine kinases and response regulators (B-type ARRs). Plays an important role in propagating cytokinin signal transduction.</text>
</comment>
<keyword evidence="6" id="KW-0007">Acetylation</keyword>
<dbReference type="PROSITE" id="PS00028">
    <property type="entry name" value="ZINC_FINGER_C2H2_1"/>
    <property type="match status" value="3"/>
</dbReference>
<dbReference type="Gene3D" id="3.30.160.60">
    <property type="entry name" value="Classic Zinc Finger"/>
    <property type="match status" value="2"/>
</dbReference>
<evidence type="ECO:0000256" key="11">
    <source>
        <dbReference type="RuleBase" id="RU369004"/>
    </source>
</evidence>
<dbReference type="InterPro" id="IPR036641">
    <property type="entry name" value="HPT_dom_sf"/>
</dbReference>
<dbReference type="GO" id="GO:0000160">
    <property type="term" value="P:phosphorelay signal transduction system"/>
    <property type="evidence" value="ECO:0007669"/>
    <property type="project" value="UniProtKB-UniRule"/>
</dbReference>
<dbReference type="SMART" id="SM00355">
    <property type="entry name" value="ZnF_C2H2"/>
    <property type="match status" value="3"/>
</dbReference>
<keyword evidence="2" id="KW-0479">Metal-binding</keyword>
<dbReference type="PROSITE" id="PS50157">
    <property type="entry name" value="ZINC_FINGER_C2H2_2"/>
    <property type="match status" value="3"/>
</dbReference>
<sequence>MDALIAQLQRQFRDYTISLYQQGFLDDQFTELKKLQDDGSPDFVAEVLTLFFEDCVKLISNMARALDKTTGTVDFSQVGASVHQLKGSSSSVGAKRVKALCVSFKEYCEAKNYEGCVRCLQQVDIEYKALKTKLQDMFNVQSDESFHLCSQNVSESSCVWLLEDSFWCLLYLIRILRSCLVSMSIKEPSFMTEIVEDRENEMDEAATSLVMFSEQVYDFDLPPNDDDETKDLDQLTPIQEKILDCVEWILDLREMISHSGFEKSTTCSDVVAAQALPKLQSNSSRKCIICGKSFGCYQALGGHQRVHRPIRGKLVRQREYTKDDNSLFESSDAKKIVSKPSKFEVSKEEKILDCVESKQEFSELLPRKSKSRKRPESSSCYECKICGKSFGCYQGLGGHTKLHRSMKGQLARTQDDNSLLDSLEAKKIVSQPSSFEFSPEENILHCVELKQDFGGLLSHSGAFPSTLRSKLQRKNQSKSSYDCKICGKSFVCSQALGNHKRVHRPIKGKLARKRKYTEDYNPLSDSVEAKKIVLEPSIFEVSPDEKSLHCVELKQDFGELLAHSGFDKSISCSNTRFIPLPSSPRSKSHSNISIKGKFPRKNEDTEDGNSPFGVNDSEASKFASLSSSFEIYQEKTLHCVESKQDFSELFSHSGFDKSTC</sequence>
<dbReference type="PROSITE" id="PS50894">
    <property type="entry name" value="HPT"/>
    <property type="match status" value="1"/>
</dbReference>
<feature type="region of interest" description="Disordered" evidence="12">
    <location>
        <begin position="582"/>
        <end position="615"/>
    </location>
</feature>
<comment type="subcellular location">
    <subcellularLocation>
        <location evidence="11">Cytoplasm</location>
        <location evidence="11">Cytosol</location>
    </subcellularLocation>
    <subcellularLocation>
        <location evidence="11">Nucleus</location>
    </subcellularLocation>
</comment>
<dbReference type="FunFam" id="1.20.120.160:FF:000001">
    <property type="entry name" value="Histidine-containing phosphotransfer protein 1"/>
    <property type="match status" value="1"/>
</dbReference>
<dbReference type="PANTHER" id="PTHR28242">
    <property type="entry name" value="PHOSPHORELAY INTERMEDIATE PROTEIN YPD1"/>
    <property type="match status" value="1"/>
</dbReference>